<dbReference type="RefSeq" id="WP_003054661.1">
    <property type="nucleotide sequence ID" value="NZ_AAUJ02000001.1"/>
</dbReference>
<feature type="region of interest" description="Disordered" evidence="1">
    <location>
        <begin position="268"/>
        <end position="295"/>
    </location>
</feature>
<keyword evidence="2" id="KW-0472">Membrane</keyword>
<protein>
    <submittedName>
        <fullName evidence="3">Uncharacterized protein</fullName>
    </submittedName>
</protein>
<name>B7WRN3_COMTK</name>
<sequence>MEKYYEMAAAYFKQIEGRHLYPKLLSIHWVIWAISVAGFGYYVVTLTWSALFLEPIDVYWISLFCWELAFLASVFEIQIYKSRQLLLHPSAPTNAADLSLYKKEQLAKKVVLSEICGKDASQFNAIAKEISDLRNLEKSSRSVFDLDLQDMLRSIYDPDSKARILSLFLALAALIVTLLKGSESAPLPDLIAEIHNQGGPWVFGTVLAIKGVYYFVILWGFITALKQLVVVIMDWFSKIGWSQAGNKTMLDRMLHDLVMLYDPTAKPEEKPSIQAEQDTPANPEPSTPTPPIASLPTLAAGVLLGGLASLMWDRKDDKQ</sequence>
<proteinExistence type="predicted"/>
<dbReference type="EMBL" id="AAUJ02000001">
    <property type="protein sequence ID" value="EED67218.1"/>
    <property type="molecule type" value="Genomic_DNA"/>
</dbReference>
<feature type="transmembrane region" description="Helical" evidence="2">
    <location>
        <begin position="162"/>
        <end position="181"/>
    </location>
</feature>
<comment type="caution">
    <text evidence="3">The sequence shown here is derived from an EMBL/GenBank/DDBJ whole genome shotgun (WGS) entry which is preliminary data.</text>
</comment>
<feature type="compositionally biased region" description="Pro residues" evidence="1">
    <location>
        <begin position="282"/>
        <end position="293"/>
    </location>
</feature>
<feature type="transmembrane region" description="Helical" evidence="2">
    <location>
        <begin position="201"/>
        <end position="221"/>
    </location>
</feature>
<organism evidence="3 4">
    <name type="scientific">Comamonas testosteroni (strain DSM 14576 / KF-1)</name>
    <name type="common">Pseudomonas testosteroni</name>
    <dbReference type="NCBI Taxonomy" id="399795"/>
    <lineage>
        <taxon>Bacteria</taxon>
        <taxon>Pseudomonadati</taxon>
        <taxon>Pseudomonadota</taxon>
        <taxon>Betaproteobacteria</taxon>
        <taxon>Burkholderiales</taxon>
        <taxon>Comamonadaceae</taxon>
        <taxon>Comamonas</taxon>
    </lineage>
</organism>
<keyword evidence="2" id="KW-1133">Transmembrane helix</keyword>
<dbReference type="OrthoDB" id="10019390at2"/>
<dbReference type="AlphaFoldDB" id="B7WRN3"/>
<gene>
    <name evidence="3" type="ORF">CtesDRAFT_PD2164</name>
</gene>
<evidence type="ECO:0000313" key="4">
    <source>
        <dbReference type="Proteomes" id="UP000003039"/>
    </source>
</evidence>
<feature type="transmembrane region" description="Helical" evidence="2">
    <location>
        <begin position="56"/>
        <end position="75"/>
    </location>
</feature>
<accession>B7WRN3</accession>
<evidence type="ECO:0000313" key="3">
    <source>
        <dbReference type="EMBL" id="EED67218.1"/>
    </source>
</evidence>
<keyword evidence="2" id="KW-0812">Transmembrane</keyword>
<feature type="transmembrane region" description="Helical" evidence="2">
    <location>
        <begin position="20"/>
        <end position="44"/>
    </location>
</feature>
<reference evidence="3 4" key="1">
    <citation type="journal article" date="2004" name="Appl. Environ. Microbiol.">
        <title>Mineralization of individual congeners of linear alkylbenzenesulfonate by defined pairs of heterotrophic bacteria.</title>
        <authorList>
            <person name="Schleheck D."/>
            <person name="Knepper T.P."/>
            <person name="Fischer K."/>
            <person name="Cook A.M."/>
        </authorList>
    </citation>
    <scope>NUCLEOTIDE SEQUENCE [LARGE SCALE GENOMIC DNA]</scope>
    <source>
        <strain evidence="4">DSM 14576 / KF-1</strain>
    </source>
</reference>
<dbReference type="Proteomes" id="UP000003039">
    <property type="component" value="Unassembled WGS sequence"/>
</dbReference>
<evidence type="ECO:0000256" key="2">
    <source>
        <dbReference type="SAM" id="Phobius"/>
    </source>
</evidence>
<evidence type="ECO:0000256" key="1">
    <source>
        <dbReference type="SAM" id="MobiDB-lite"/>
    </source>
</evidence>